<gene>
    <name evidence="2" type="ORF">GFH48_00910</name>
</gene>
<sequence length="132" mass="14118">MNRRWWAFGAAGVTVAAGLGVRSWTGGDFAKYTGDALYTVLACAVVVTMAPRLRPAVAAGVALGFSWAVELSQIAGIPTVLQPLFGATFNAPDLFWYVVGAVLGWLLARGGWRRGVEQPADPGRRQRVRISD</sequence>
<proteinExistence type="predicted"/>
<dbReference type="RefSeq" id="WP_153286392.1">
    <property type="nucleotide sequence ID" value="NZ_CP045643.1"/>
</dbReference>
<dbReference type="KEGG" id="sfy:GFH48_00910"/>
<protein>
    <submittedName>
        <fullName evidence="2">DUF2809 domain-containing protein</fullName>
    </submittedName>
</protein>
<dbReference type="InterPro" id="IPR021257">
    <property type="entry name" value="DUF2809"/>
</dbReference>
<evidence type="ECO:0000313" key="3">
    <source>
        <dbReference type="Proteomes" id="UP000326179"/>
    </source>
</evidence>
<keyword evidence="3" id="KW-1185">Reference proteome</keyword>
<feature type="transmembrane region" description="Helical" evidence="1">
    <location>
        <begin position="57"/>
        <end position="74"/>
    </location>
</feature>
<dbReference type="Proteomes" id="UP000326179">
    <property type="component" value="Chromosome"/>
</dbReference>
<keyword evidence="1" id="KW-0472">Membrane</keyword>
<evidence type="ECO:0000313" key="2">
    <source>
        <dbReference type="EMBL" id="QFZ72024.1"/>
    </source>
</evidence>
<evidence type="ECO:0000256" key="1">
    <source>
        <dbReference type="SAM" id="Phobius"/>
    </source>
</evidence>
<keyword evidence="1" id="KW-1133">Transmembrane helix</keyword>
<feature type="transmembrane region" description="Helical" evidence="1">
    <location>
        <begin position="94"/>
        <end position="112"/>
    </location>
</feature>
<name>A0A5Q0L5H2_9ACTN</name>
<keyword evidence="1" id="KW-0812">Transmembrane</keyword>
<dbReference type="AlphaFoldDB" id="A0A5Q0L5H2"/>
<reference evidence="2 3" key="1">
    <citation type="submission" date="2019-10" db="EMBL/GenBank/DDBJ databases">
        <title>A novel species.</title>
        <authorList>
            <person name="Gao J."/>
        </authorList>
    </citation>
    <scope>NUCLEOTIDE SEQUENCE [LARGE SCALE GENOMIC DNA]</scope>
    <source>
        <strain evidence="2 3">QMT-28</strain>
    </source>
</reference>
<accession>A0A5Q0L5H2</accession>
<organism evidence="2 3">
    <name type="scientific">Streptomyces fagopyri</name>
    <dbReference type="NCBI Taxonomy" id="2662397"/>
    <lineage>
        <taxon>Bacteria</taxon>
        <taxon>Bacillati</taxon>
        <taxon>Actinomycetota</taxon>
        <taxon>Actinomycetes</taxon>
        <taxon>Kitasatosporales</taxon>
        <taxon>Streptomycetaceae</taxon>
        <taxon>Streptomyces</taxon>
    </lineage>
</organism>
<feature type="transmembrane region" description="Helical" evidence="1">
    <location>
        <begin position="32"/>
        <end position="50"/>
    </location>
</feature>
<dbReference type="Pfam" id="PF10990">
    <property type="entry name" value="DUF2809"/>
    <property type="match status" value="1"/>
</dbReference>
<dbReference type="EMBL" id="CP045643">
    <property type="protein sequence ID" value="QFZ72024.1"/>
    <property type="molecule type" value="Genomic_DNA"/>
</dbReference>